<accession>A0A644TVY0</accession>
<dbReference type="AlphaFoldDB" id="A0A644TVY0"/>
<comment type="caution">
    <text evidence="1">The sequence shown here is derived from an EMBL/GenBank/DDBJ whole genome shotgun (WGS) entry which is preliminary data.</text>
</comment>
<sequence>MQQPVLEPRPRHLDAIGQHEAALEGACGDAAVQEDPLAQIVGLPAADHQCPVLHGDREVILGEARHRKGDAEGVGAVLFDVVRRVGVGAGLRRPLDKALQLVEAQQVGMRAKAQFRHQASP</sequence>
<proteinExistence type="predicted"/>
<evidence type="ECO:0000313" key="1">
    <source>
        <dbReference type="EMBL" id="MPL71148.1"/>
    </source>
</evidence>
<organism evidence="1">
    <name type="scientific">bioreactor metagenome</name>
    <dbReference type="NCBI Taxonomy" id="1076179"/>
    <lineage>
        <taxon>unclassified sequences</taxon>
        <taxon>metagenomes</taxon>
        <taxon>ecological metagenomes</taxon>
    </lineage>
</organism>
<name>A0A644TVY0_9ZZZZ</name>
<protein>
    <submittedName>
        <fullName evidence="1">Uncharacterized protein</fullName>
    </submittedName>
</protein>
<dbReference type="EMBL" id="VSSQ01000057">
    <property type="protein sequence ID" value="MPL71148.1"/>
    <property type="molecule type" value="Genomic_DNA"/>
</dbReference>
<gene>
    <name evidence="1" type="ORF">SDC9_16919</name>
</gene>
<reference evidence="1" key="1">
    <citation type="submission" date="2019-08" db="EMBL/GenBank/DDBJ databases">
        <authorList>
            <person name="Kucharzyk K."/>
            <person name="Murdoch R.W."/>
            <person name="Higgins S."/>
            <person name="Loffler F."/>
        </authorList>
    </citation>
    <scope>NUCLEOTIDE SEQUENCE</scope>
</reference>